<keyword evidence="3" id="KW-0486">Methionine biosynthesis</keyword>
<dbReference type="FunFam" id="3.40.50.10470:FF:000006">
    <property type="entry name" value="Methylthioribose-1-phosphate isomerase"/>
    <property type="match status" value="1"/>
</dbReference>
<feature type="binding site" evidence="3">
    <location>
        <begin position="51"/>
        <end position="53"/>
    </location>
    <ligand>
        <name>substrate</name>
    </ligand>
</feature>
<name>A0A2T2WU36_9FIRM</name>
<keyword evidence="1 3" id="KW-0413">Isomerase</keyword>
<dbReference type="HAMAP" id="MF_01678">
    <property type="entry name" value="Salvage_MtnA"/>
    <property type="match status" value="1"/>
</dbReference>
<protein>
    <recommendedName>
        <fullName evidence="3">Methylthioribose-1-phosphate isomerase</fullName>
        <shortName evidence="3">M1Pi</shortName>
        <shortName evidence="3">MTR-1-P isomerase</shortName>
        <ecNumber evidence="3">5.3.1.23</ecNumber>
    </recommendedName>
    <alternativeName>
        <fullName evidence="3">S-methyl-5-thioribose-1-phosphate isomerase</fullName>
    </alternativeName>
</protein>
<dbReference type="EMBL" id="PXYT01000050">
    <property type="protein sequence ID" value="PSR25733.1"/>
    <property type="molecule type" value="Genomic_DNA"/>
</dbReference>
<gene>
    <name evidence="3 4" type="primary">mtnA</name>
    <name evidence="4" type="ORF">C7B43_16170</name>
</gene>
<accession>A0A2T2WU36</accession>
<keyword evidence="3" id="KW-0028">Amino-acid biosynthesis</keyword>
<dbReference type="UniPathway" id="UPA00904">
    <property type="reaction ID" value="UER00874"/>
</dbReference>
<comment type="function">
    <text evidence="3">Catalyzes the interconversion of methylthioribose-1-phosphate (MTR-1-P) into methylthioribulose-1-phosphate (MTRu-1-P).</text>
</comment>
<evidence type="ECO:0000256" key="2">
    <source>
        <dbReference type="ARBA" id="ARBA00052401"/>
    </source>
</evidence>
<feature type="binding site" evidence="3">
    <location>
        <position position="92"/>
    </location>
    <ligand>
        <name>substrate</name>
    </ligand>
</feature>
<comment type="similarity">
    <text evidence="3">Belongs to the EIF-2B alpha/beta/delta subunits family. MtnA subfamily.</text>
</comment>
<dbReference type="PANTHER" id="PTHR43475:SF1">
    <property type="entry name" value="METHYLTHIORIBOSE-1-PHOSPHATE ISOMERASE"/>
    <property type="match status" value="1"/>
</dbReference>
<dbReference type="Proteomes" id="UP000242699">
    <property type="component" value="Unassembled WGS sequence"/>
</dbReference>
<dbReference type="NCBIfam" id="NF004326">
    <property type="entry name" value="PRK05720.1"/>
    <property type="match status" value="1"/>
</dbReference>
<dbReference type="Gene3D" id="1.20.120.420">
    <property type="entry name" value="translation initiation factor eif-2b, domain 1"/>
    <property type="match status" value="1"/>
</dbReference>
<reference evidence="4 5" key="1">
    <citation type="journal article" date="2014" name="BMC Genomics">
        <title>Comparison of environmental and isolate Sulfobacillus genomes reveals diverse carbon, sulfur, nitrogen, and hydrogen metabolisms.</title>
        <authorList>
            <person name="Justice N.B."/>
            <person name="Norman A."/>
            <person name="Brown C.T."/>
            <person name="Singh A."/>
            <person name="Thomas B.C."/>
            <person name="Banfield J.F."/>
        </authorList>
    </citation>
    <scope>NUCLEOTIDE SEQUENCE [LARGE SCALE GENOMIC DNA]</scope>
    <source>
        <strain evidence="4">AMDSBA1</strain>
    </source>
</reference>
<comment type="catalytic activity">
    <reaction evidence="2 3">
        <text>5-(methylsulfanyl)-alpha-D-ribose 1-phosphate = 5-(methylsulfanyl)-D-ribulose 1-phosphate</text>
        <dbReference type="Rhea" id="RHEA:19989"/>
        <dbReference type="ChEBI" id="CHEBI:58533"/>
        <dbReference type="ChEBI" id="CHEBI:58548"/>
        <dbReference type="EC" id="5.3.1.23"/>
    </reaction>
</comment>
<feature type="binding site" evidence="3">
    <location>
        <begin position="247"/>
        <end position="248"/>
    </location>
    <ligand>
        <name>substrate</name>
    </ligand>
</feature>
<dbReference type="InterPro" id="IPR000649">
    <property type="entry name" value="IF-2B-related"/>
</dbReference>
<dbReference type="Pfam" id="PF01008">
    <property type="entry name" value="IF-2B"/>
    <property type="match status" value="1"/>
</dbReference>
<dbReference type="FunFam" id="1.20.120.420:FF:000003">
    <property type="entry name" value="Methylthioribose-1-phosphate isomerase"/>
    <property type="match status" value="1"/>
</dbReference>
<dbReference type="InterPro" id="IPR027363">
    <property type="entry name" value="M1Pi_N"/>
</dbReference>
<sequence length="351" mass="38332">MDFAGDVVEAIRPGNDVLYLLDQRLLPERIEYLSCRNGEEVSYAIQVLAVRGAPAIGIAGAYGLWLEALRLREAPDFNHQLYQSANRLEASRPTAVNLSWALQEALKAIDGLVADESVSQLKTFADNLLADDIRSNRRLGDWGLSLFPEPVGILTHCNTGSLATGGYGTALGVIRTLFRAKKLREVFVDETRPLLQGARLTAWELQEDHIPARLITDSMAGAVMAKGWVDGVIVGADRIARNGDTANKIGTYSVAVIAHYHHIPFYVAAPLSTFDAHAVSGADILVEERDPQEVRLIKGQSIAPDGFPAYNPAFDVTPADLISAFITEKGVIQPPYDMAIARMKERRDVAE</sequence>
<feature type="site" description="Transition state stabilizer" evidence="3">
    <location>
        <position position="157"/>
    </location>
</feature>
<evidence type="ECO:0000313" key="5">
    <source>
        <dbReference type="Proteomes" id="UP000242699"/>
    </source>
</evidence>
<dbReference type="NCBIfam" id="TIGR00512">
    <property type="entry name" value="salvage_mtnA"/>
    <property type="match status" value="1"/>
</dbReference>
<dbReference type="InterPro" id="IPR011559">
    <property type="entry name" value="Initiation_fac_2B_a/b/d"/>
</dbReference>
<dbReference type="GO" id="GO:0019509">
    <property type="term" value="P:L-methionine salvage from methylthioadenosine"/>
    <property type="evidence" value="ECO:0007669"/>
    <property type="project" value="UniProtKB-UniRule"/>
</dbReference>
<dbReference type="InterPro" id="IPR037171">
    <property type="entry name" value="NagB/RpiA_transferase-like"/>
</dbReference>
<dbReference type="PANTHER" id="PTHR43475">
    <property type="entry name" value="METHYLTHIORIBOSE-1-PHOSPHATE ISOMERASE"/>
    <property type="match status" value="1"/>
</dbReference>
<dbReference type="SUPFAM" id="SSF100950">
    <property type="entry name" value="NagB/RpiA/CoA transferase-like"/>
    <property type="match status" value="1"/>
</dbReference>
<dbReference type="InterPro" id="IPR005251">
    <property type="entry name" value="IF-M1Pi"/>
</dbReference>
<feature type="active site" description="Proton donor" evidence="3">
    <location>
        <position position="237"/>
    </location>
</feature>
<dbReference type="NCBIfam" id="TIGR00524">
    <property type="entry name" value="eIF-2B_rel"/>
    <property type="match status" value="1"/>
</dbReference>
<comment type="pathway">
    <text evidence="3">Amino-acid biosynthesis; L-methionine biosynthesis via salvage pathway; L-methionine from S-methyl-5-thio-alpha-D-ribose 1-phosphate: step 1/6.</text>
</comment>
<dbReference type="EC" id="5.3.1.23" evidence="3"/>
<comment type="caution">
    <text evidence="4">The sequence shown here is derived from an EMBL/GenBank/DDBJ whole genome shotgun (WGS) entry which is preliminary data.</text>
</comment>
<feature type="binding site" evidence="3">
    <location>
        <position position="196"/>
    </location>
    <ligand>
        <name>substrate</name>
    </ligand>
</feature>
<dbReference type="Gene3D" id="3.40.50.10470">
    <property type="entry name" value="Translation initiation factor eif-2b, domain 2"/>
    <property type="match status" value="1"/>
</dbReference>
<proteinExistence type="inferred from homology"/>
<dbReference type="AlphaFoldDB" id="A0A2T2WU36"/>
<evidence type="ECO:0000256" key="3">
    <source>
        <dbReference type="HAMAP-Rule" id="MF_01678"/>
    </source>
</evidence>
<evidence type="ECO:0000313" key="4">
    <source>
        <dbReference type="EMBL" id="PSR25733.1"/>
    </source>
</evidence>
<organism evidence="4 5">
    <name type="scientific">Sulfobacillus benefaciens</name>
    <dbReference type="NCBI Taxonomy" id="453960"/>
    <lineage>
        <taxon>Bacteria</taxon>
        <taxon>Bacillati</taxon>
        <taxon>Bacillota</taxon>
        <taxon>Clostridia</taxon>
        <taxon>Eubacteriales</taxon>
        <taxon>Clostridiales Family XVII. Incertae Sedis</taxon>
        <taxon>Sulfobacillus</taxon>
    </lineage>
</organism>
<evidence type="ECO:0000256" key="1">
    <source>
        <dbReference type="ARBA" id="ARBA00023235"/>
    </source>
</evidence>
<dbReference type="InterPro" id="IPR042529">
    <property type="entry name" value="IF_2B-like_C"/>
</dbReference>
<dbReference type="GO" id="GO:0046523">
    <property type="term" value="F:S-methyl-5-thioribose-1-phosphate isomerase activity"/>
    <property type="evidence" value="ECO:0007669"/>
    <property type="project" value="UniProtKB-UniRule"/>
</dbReference>